<dbReference type="Proteomes" id="UP000887574">
    <property type="component" value="Unplaced"/>
</dbReference>
<evidence type="ECO:0000313" key="2">
    <source>
        <dbReference type="WBParaSite" id="jg13195"/>
    </source>
</evidence>
<proteinExistence type="predicted"/>
<dbReference type="AlphaFoldDB" id="A0A915CVZ0"/>
<keyword evidence="1" id="KW-1185">Reference proteome</keyword>
<name>A0A915CVZ0_9BILA</name>
<accession>A0A915CVZ0</accession>
<evidence type="ECO:0000313" key="1">
    <source>
        <dbReference type="Proteomes" id="UP000887574"/>
    </source>
</evidence>
<sequence>MQLKNNPLDVFLDIVFWDESYRTNSIRVTVSNALATMERDSPEMAAISLLRSTVMNGFLSLANTMSSFESRLKYLSLISFYVQEVDRPLDDLKRSFQDYLNINATQSRSVFKNTFKSMCSDRQSPRMIIQAIHRIVVRNCEQPQPNTSQIERSTNAFFEEIETSHIHSFSVATPGYEVWRSKKEKFRLKMIQLQPEDALSKIKEKTIRIRKKLSAQVFKSMNDLMVVIGNDLELPMNRFDSEELCILSSLGVAKGWRREEIMALLDRVGSQVFQLQLIGGFCAQLLHRKDKVVLDSEMSYLDEMGTAIYVFTSTWTTKELESSWPDRIKDAILSSITTPAEGITYSHHGLISYTASLAANKLGPKNMMHQLLVSKTFKTSSSQGIRSLPGKIREIPYTMVRTTKANDYFAENVDMLKEVVKGQVKNFNSTSILEKVNQATNGLLLEYFATFVIIHDSSYFGTNIDHAETGIVYAEDYVGLPPHQEIYIFDDHFNLLRNNELLRLFMFI</sequence>
<organism evidence="1 2">
    <name type="scientific">Ditylenchus dipsaci</name>
    <dbReference type="NCBI Taxonomy" id="166011"/>
    <lineage>
        <taxon>Eukaryota</taxon>
        <taxon>Metazoa</taxon>
        <taxon>Ecdysozoa</taxon>
        <taxon>Nematoda</taxon>
        <taxon>Chromadorea</taxon>
        <taxon>Rhabditida</taxon>
        <taxon>Tylenchina</taxon>
        <taxon>Tylenchomorpha</taxon>
        <taxon>Sphaerularioidea</taxon>
        <taxon>Anguinidae</taxon>
        <taxon>Anguininae</taxon>
        <taxon>Ditylenchus</taxon>
    </lineage>
</organism>
<reference evidence="2" key="1">
    <citation type="submission" date="2022-11" db="UniProtKB">
        <authorList>
            <consortium name="WormBaseParasite"/>
        </authorList>
    </citation>
    <scope>IDENTIFICATION</scope>
</reference>
<dbReference type="WBParaSite" id="jg13195">
    <property type="protein sequence ID" value="jg13195"/>
    <property type="gene ID" value="jg13195"/>
</dbReference>
<protein>
    <submittedName>
        <fullName evidence="2">Uncharacterized protein</fullName>
    </submittedName>
</protein>